<dbReference type="InterPro" id="IPR015856">
    <property type="entry name" value="ABC_transpr_CbiO/EcfA_su"/>
</dbReference>
<proteinExistence type="inferred from homology"/>
<dbReference type="GO" id="GO:0042626">
    <property type="term" value="F:ATPase-coupled transmembrane transporter activity"/>
    <property type="evidence" value="ECO:0007669"/>
    <property type="project" value="TreeGrafter"/>
</dbReference>
<evidence type="ECO:0000259" key="9">
    <source>
        <dbReference type="PROSITE" id="PS50893"/>
    </source>
</evidence>
<dbReference type="RefSeq" id="WP_201426677.1">
    <property type="nucleotide sequence ID" value="NZ_JAEQMG010000031.1"/>
</dbReference>
<name>A0A934U2X1_9FIRM</name>
<dbReference type="PANTHER" id="PTHR43553">
    <property type="entry name" value="HEAVY METAL TRANSPORTER"/>
    <property type="match status" value="1"/>
</dbReference>
<keyword evidence="11" id="KW-1185">Reference proteome</keyword>
<dbReference type="SUPFAM" id="SSF52540">
    <property type="entry name" value="P-loop containing nucleoside triphosphate hydrolases"/>
    <property type="match status" value="1"/>
</dbReference>
<dbReference type="InterPro" id="IPR050095">
    <property type="entry name" value="ECF_ABC_transporter_ATP-bd"/>
</dbReference>
<accession>A0A934U2X1</accession>
<evidence type="ECO:0000313" key="10">
    <source>
        <dbReference type="EMBL" id="MBK6087369.1"/>
    </source>
</evidence>
<dbReference type="SMART" id="SM00382">
    <property type="entry name" value="AAA"/>
    <property type="match status" value="1"/>
</dbReference>
<dbReference type="GO" id="GO:0005524">
    <property type="term" value="F:ATP binding"/>
    <property type="evidence" value="ECO:0007669"/>
    <property type="project" value="UniProtKB-KW"/>
</dbReference>
<dbReference type="PANTHER" id="PTHR43553:SF24">
    <property type="entry name" value="ENERGY-COUPLING FACTOR TRANSPORTER ATP-BINDING PROTEIN ECFA1"/>
    <property type="match status" value="1"/>
</dbReference>
<dbReference type="Proteomes" id="UP000633365">
    <property type="component" value="Unassembled WGS sequence"/>
</dbReference>
<dbReference type="InterPro" id="IPR030947">
    <property type="entry name" value="EcfA_1"/>
</dbReference>
<dbReference type="PROSITE" id="PS00211">
    <property type="entry name" value="ABC_TRANSPORTER_1"/>
    <property type="match status" value="1"/>
</dbReference>
<evidence type="ECO:0000256" key="6">
    <source>
        <dbReference type="ARBA" id="ARBA00022840"/>
    </source>
</evidence>
<keyword evidence="3" id="KW-0813">Transport</keyword>
<dbReference type="FunFam" id="3.40.50.300:FF:000224">
    <property type="entry name" value="Energy-coupling factor transporter ATP-binding protein EcfA"/>
    <property type="match status" value="1"/>
</dbReference>
<gene>
    <name evidence="10" type="ORF">JKK62_01645</name>
</gene>
<dbReference type="EMBL" id="JAEQMG010000031">
    <property type="protein sequence ID" value="MBK6087369.1"/>
    <property type="molecule type" value="Genomic_DNA"/>
</dbReference>
<comment type="subcellular location">
    <subcellularLocation>
        <location evidence="1">Cell membrane</location>
        <topology evidence="1">Peripheral membrane protein</topology>
    </subcellularLocation>
</comment>
<evidence type="ECO:0000256" key="2">
    <source>
        <dbReference type="ARBA" id="ARBA00005417"/>
    </source>
</evidence>
<sequence>MFISIENVFFSYDSVEDGQPVKNAVDGVSLTVEQGEFVAVIGHNGCGKSTLAKHLNAMLLPDSGKVYVEGDDTADENKTWEIREKVGLVLQNPDNQLVASIVEEDVAFGPENLGVPPKEIRERVDKALKAVGMYEYRLHAPYKLSGGQKQRIAIAGILAIQPQCIVLDEPTAMLDPSGREEVMSTLIRLNKEMGITVVLITHYMDEAVSADRVVVMDSGKVLTQGTPGEVFSQVELLKKHRLDVPQAAELAFRLKGCGVKIDRIPLDEEECAQMLLEVMK</sequence>
<evidence type="ECO:0000256" key="5">
    <source>
        <dbReference type="ARBA" id="ARBA00022741"/>
    </source>
</evidence>
<keyword evidence="5" id="KW-0547">Nucleotide-binding</keyword>
<dbReference type="InterPro" id="IPR027417">
    <property type="entry name" value="P-loop_NTPase"/>
</dbReference>
<dbReference type="GO" id="GO:0043190">
    <property type="term" value="C:ATP-binding cassette (ABC) transporter complex"/>
    <property type="evidence" value="ECO:0007669"/>
    <property type="project" value="TreeGrafter"/>
</dbReference>
<dbReference type="AlphaFoldDB" id="A0A934U2X1"/>
<feature type="domain" description="ABC transporter" evidence="9">
    <location>
        <begin position="3"/>
        <end position="243"/>
    </location>
</feature>
<protein>
    <submittedName>
        <fullName evidence="10">Energy-coupling factor transporter ATPase</fullName>
    </submittedName>
</protein>
<evidence type="ECO:0000256" key="8">
    <source>
        <dbReference type="ARBA" id="ARBA00023136"/>
    </source>
</evidence>
<dbReference type="Gene3D" id="3.40.50.300">
    <property type="entry name" value="P-loop containing nucleotide triphosphate hydrolases"/>
    <property type="match status" value="1"/>
</dbReference>
<dbReference type="InterPro" id="IPR003593">
    <property type="entry name" value="AAA+_ATPase"/>
</dbReference>
<keyword evidence="7" id="KW-1278">Translocase</keyword>
<evidence type="ECO:0000313" key="11">
    <source>
        <dbReference type="Proteomes" id="UP000633365"/>
    </source>
</evidence>
<comment type="similarity">
    <text evidence="2">Belongs to the ABC transporter superfamily.</text>
</comment>
<dbReference type="NCBIfam" id="TIGR04520">
    <property type="entry name" value="ECF_ATPase_1"/>
    <property type="match status" value="1"/>
</dbReference>
<dbReference type="GO" id="GO:0016887">
    <property type="term" value="F:ATP hydrolysis activity"/>
    <property type="evidence" value="ECO:0007669"/>
    <property type="project" value="InterPro"/>
</dbReference>
<dbReference type="InterPro" id="IPR017871">
    <property type="entry name" value="ABC_transporter-like_CS"/>
</dbReference>
<evidence type="ECO:0000256" key="3">
    <source>
        <dbReference type="ARBA" id="ARBA00022448"/>
    </source>
</evidence>
<evidence type="ECO:0000256" key="7">
    <source>
        <dbReference type="ARBA" id="ARBA00022967"/>
    </source>
</evidence>
<keyword evidence="4" id="KW-1003">Cell membrane</keyword>
<keyword evidence="8" id="KW-0472">Membrane</keyword>
<reference evidence="10" key="1">
    <citation type="submission" date="2021-01" db="EMBL/GenBank/DDBJ databases">
        <title>Genome public.</title>
        <authorList>
            <person name="Liu C."/>
            <person name="Sun Q."/>
        </authorList>
    </citation>
    <scope>NUCLEOTIDE SEQUENCE</scope>
    <source>
        <strain evidence="10">M6</strain>
    </source>
</reference>
<evidence type="ECO:0000256" key="4">
    <source>
        <dbReference type="ARBA" id="ARBA00022475"/>
    </source>
</evidence>
<organism evidence="10 11">
    <name type="scientific">Ruminococcus difficilis</name>
    <dbReference type="NCBI Taxonomy" id="2763069"/>
    <lineage>
        <taxon>Bacteria</taxon>
        <taxon>Bacillati</taxon>
        <taxon>Bacillota</taxon>
        <taxon>Clostridia</taxon>
        <taxon>Eubacteriales</taxon>
        <taxon>Oscillospiraceae</taxon>
        <taxon>Ruminococcus</taxon>
    </lineage>
</organism>
<dbReference type="CDD" id="cd03225">
    <property type="entry name" value="ABC_cobalt_CbiO_domain1"/>
    <property type="match status" value="1"/>
</dbReference>
<evidence type="ECO:0000256" key="1">
    <source>
        <dbReference type="ARBA" id="ARBA00004202"/>
    </source>
</evidence>
<keyword evidence="6" id="KW-0067">ATP-binding</keyword>
<dbReference type="InterPro" id="IPR003439">
    <property type="entry name" value="ABC_transporter-like_ATP-bd"/>
</dbReference>
<dbReference type="PROSITE" id="PS50893">
    <property type="entry name" value="ABC_TRANSPORTER_2"/>
    <property type="match status" value="1"/>
</dbReference>
<dbReference type="Pfam" id="PF00005">
    <property type="entry name" value="ABC_tran"/>
    <property type="match status" value="1"/>
</dbReference>
<comment type="caution">
    <text evidence="10">The sequence shown here is derived from an EMBL/GenBank/DDBJ whole genome shotgun (WGS) entry which is preliminary data.</text>
</comment>